<name>A0A0A8Y857_ARUDO</name>
<sequence>MGQKKSDSFLVLVKKSSFYYPKMITKTARLSK</sequence>
<dbReference type="AlphaFoldDB" id="A0A0A8Y857"/>
<proteinExistence type="predicted"/>
<evidence type="ECO:0000313" key="1">
    <source>
        <dbReference type="EMBL" id="JAD21390.1"/>
    </source>
</evidence>
<organism evidence="1">
    <name type="scientific">Arundo donax</name>
    <name type="common">Giant reed</name>
    <name type="synonym">Donax arundinaceus</name>
    <dbReference type="NCBI Taxonomy" id="35708"/>
    <lineage>
        <taxon>Eukaryota</taxon>
        <taxon>Viridiplantae</taxon>
        <taxon>Streptophyta</taxon>
        <taxon>Embryophyta</taxon>
        <taxon>Tracheophyta</taxon>
        <taxon>Spermatophyta</taxon>
        <taxon>Magnoliopsida</taxon>
        <taxon>Liliopsida</taxon>
        <taxon>Poales</taxon>
        <taxon>Poaceae</taxon>
        <taxon>PACMAD clade</taxon>
        <taxon>Arundinoideae</taxon>
        <taxon>Arundineae</taxon>
        <taxon>Arundo</taxon>
    </lineage>
</organism>
<reference evidence="1" key="2">
    <citation type="journal article" date="2015" name="Data Brief">
        <title>Shoot transcriptome of the giant reed, Arundo donax.</title>
        <authorList>
            <person name="Barrero R.A."/>
            <person name="Guerrero F.D."/>
            <person name="Moolhuijzen P."/>
            <person name="Goolsby J.A."/>
            <person name="Tidwell J."/>
            <person name="Bellgard S.E."/>
            <person name="Bellgard M.I."/>
        </authorList>
    </citation>
    <scope>NUCLEOTIDE SEQUENCE</scope>
    <source>
        <tissue evidence="1">Shoot tissue taken approximately 20 cm above the soil surface</tissue>
    </source>
</reference>
<reference evidence="1" key="1">
    <citation type="submission" date="2014-09" db="EMBL/GenBank/DDBJ databases">
        <authorList>
            <person name="Magalhaes I.L.F."/>
            <person name="Oliveira U."/>
            <person name="Santos F.R."/>
            <person name="Vidigal T.H.D.A."/>
            <person name="Brescovit A.D."/>
            <person name="Santos A.J."/>
        </authorList>
    </citation>
    <scope>NUCLEOTIDE SEQUENCE</scope>
    <source>
        <tissue evidence="1">Shoot tissue taken approximately 20 cm above the soil surface</tissue>
    </source>
</reference>
<accession>A0A0A8Y857</accession>
<protein>
    <submittedName>
        <fullName evidence="1">Uncharacterized protein</fullName>
    </submittedName>
</protein>
<dbReference type="EMBL" id="GBRH01276505">
    <property type="protein sequence ID" value="JAD21390.1"/>
    <property type="molecule type" value="Transcribed_RNA"/>
</dbReference>